<dbReference type="AlphaFoldDB" id="A0A7S0MUP0"/>
<protein>
    <recommendedName>
        <fullName evidence="3">Histone deacetylase</fullName>
    </recommendedName>
</protein>
<name>A0A7S0MUP0_9CHLO</name>
<accession>A0A7S0MUP0</accession>
<evidence type="ECO:0008006" key="3">
    <source>
        <dbReference type="Google" id="ProtNLM"/>
    </source>
</evidence>
<gene>
    <name evidence="2" type="ORF">POBO1169_LOCUS1090</name>
</gene>
<feature type="region of interest" description="Disordered" evidence="1">
    <location>
        <begin position="72"/>
        <end position="92"/>
    </location>
</feature>
<organism evidence="2">
    <name type="scientific">Pyramimonas obovata</name>
    <dbReference type="NCBI Taxonomy" id="1411642"/>
    <lineage>
        <taxon>Eukaryota</taxon>
        <taxon>Viridiplantae</taxon>
        <taxon>Chlorophyta</taxon>
        <taxon>Pyramimonadophyceae</taxon>
        <taxon>Pyramimonadales</taxon>
        <taxon>Pyramimonadaceae</taxon>
        <taxon>Pyramimonas</taxon>
        <taxon>Pyramimonas incertae sedis</taxon>
    </lineage>
</organism>
<proteinExistence type="predicted"/>
<feature type="compositionally biased region" description="Low complexity" evidence="1">
    <location>
        <begin position="286"/>
        <end position="297"/>
    </location>
</feature>
<feature type="compositionally biased region" description="Basic residues" evidence="1">
    <location>
        <begin position="303"/>
        <end position="313"/>
    </location>
</feature>
<dbReference type="EMBL" id="HBFA01002211">
    <property type="protein sequence ID" value="CAD8649513.1"/>
    <property type="molecule type" value="Transcribed_RNA"/>
</dbReference>
<sequence length="313" mass="36206">MCNGELERNLIVMPNLPTIGMLPMREKHPVEKAAHHVGLPMMGPGRDVATMGGRSLVIAQHRKLEEQRMFEARQQHSFDRHQQHRLQEQQKQRELERQHVLQTFQQEQAVFREKRRRQELQDRELDAQKQELLSRMQLQEQLWRNPGGQGNPIGGEAARSSAMHNQILPMPNQMSPIMPNQMPLLMTNQMPPALSDHLPSLPNQTSLAQPNRMPSMLNQMPLMPNQMPPMPSQILPSMSNQMPCMPHQLPPTMSTHVSQQTRQHVQEDQNWRKHQATIGFKEGNAPTTWLTPVPTTPDDWSTRNHKRLRTSPY</sequence>
<reference evidence="2" key="1">
    <citation type="submission" date="2021-01" db="EMBL/GenBank/DDBJ databases">
        <authorList>
            <person name="Corre E."/>
            <person name="Pelletier E."/>
            <person name="Niang G."/>
            <person name="Scheremetjew M."/>
            <person name="Finn R."/>
            <person name="Kale V."/>
            <person name="Holt S."/>
            <person name="Cochrane G."/>
            <person name="Meng A."/>
            <person name="Brown T."/>
            <person name="Cohen L."/>
        </authorList>
    </citation>
    <scope>NUCLEOTIDE SEQUENCE</scope>
    <source>
        <strain evidence="2">CCMP722</strain>
    </source>
</reference>
<evidence type="ECO:0000256" key="1">
    <source>
        <dbReference type="SAM" id="MobiDB-lite"/>
    </source>
</evidence>
<feature type="region of interest" description="Disordered" evidence="1">
    <location>
        <begin position="283"/>
        <end position="313"/>
    </location>
</feature>
<evidence type="ECO:0000313" key="2">
    <source>
        <dbReference type="EMBL" id="CAD8649513.1"/>
    </source>
</evidence>